<dbReference type="AlphaFoldDB" id="A0A395HYK9"/>
<dbReference type="PANTHER" id="PTHR46910">
    <property type="entry name" value="TRANSCRIPTION FACTOR PDR1"/>
    <property type="match status" value="1"/>
</dbReference>
<name>A0A395HYK9_ASPHC</name>
<keyword evidence="4" id="KW-0804">Transcription</keyword>
<evidence type="ECO:0000313" key="9">
    <source>
        <dbReference type="EMBL" id="RAL11334.1"/>
    </source>
</evidence>
<keyword evidence="2" id="KW-0805">Transcription regulation</keyword>
<dbReference type="GO" id="GO:0003677">
    <property type="term" value="F:DNA binding"/>
    <property type="evidence" value="ECO:0007669"/>
    <property type="project" value="UniProtKB-KW"/>
</dbReference>
<keyword evidence="7" id="KW-0472">Membrane</keyword>
<dbReference type="GeneID" id="37198154"/>
<feature type="domain" description="Zn(2)-C6 fungal-type" evidence="8">
    <location>
        <begin position="43"/>
        <end position="75"/>
    </location>
</feature>
<feature type="compositionally biased region" description="Polar residues" evidence="6">
    <location>
        <begin position="151"/>
        <end position="163"/>
    </location>
</feature>
<dbReference type="GO" id="GO:0009893">
    <property type="term" value="P:positive regulation of metabolic process"/>
    <property type="evidence" value="ECO:0007669"/>
    <property type="project" value="UniProtKB-ARBA"/>
</dbReference>
<dbReference type="InterPro" id="IPR001138">
    <property type="entry name" value="Zn2Cys6_DnaBD"/>
</dbReference>
<evidence type="ECO:0000259" key="8">
    <source>
        <dbReference type="PROSITE" id="PS50048"/>
    </source>
</evidence>
<accession>A0A395HYK9</accession>
<dbReference type="EMBL" id="KZ824289">
    <property type="protein sequence ID" value="RAL11334.1"/>
    <property type="molecule type" value="Genomic_DNA"/>
</dbReference>
<keyword evidence="7" id="KW-1133">Transmembrane helix</keyword>
<keyword evidence="3" id="KW-0238">DNA-binding</keyword>
<dbReference type="CDD" id="cd12148">
    <property type="entry name" value="fungal_TF_MHR"/>
    <property type="match status" value="1"/>
</dbReference>
<feature type="compositionally biased region" description="Low complexity" evidence="6">
    <location>
        <begin position="797"/>
        <end position="826"/>
    </location>
</feature>
<feature type="region of interest" description="Disordered" evidence="6">
    <location>
        <begin position="699"/>
        <end position="833"/>
    </location>
</feature>
<dbReference type="GO" id="GO:0006351">
    <property type="term" value="P:DNA-templated transcription"/>
    <property type="evidence" value="ECO:0007669"/>
    <property type="project" value="InterPro"/>
</dbReference>
<feature type="compositionally biased region" description="Low complexity" evidence="6">
    <location>
        <begin position="750"/>
        <end position="762"/>
    </location>
</feature>
<dbReference type="InterPro" id="IPR050987">
    <property type="entry name" value="AtrR-like"/>
</dbReference>
<feature type="compositionally biased region" description="Polar residues" evidence="6">
    <location>
        <begin position="708"/>
        <end position="731"/>
    </location>
</feature>
<organism evidence="9 10">
    <name type="scientific">Aspergillus homomorphus (strain CBS 101889)</name>
    <dbReference type="NCBI Taxonomy" id="1450537"/>
    <lineage>
        <taxon>Eukaryota</taxon>
        <taxon>Fungi</taxon>
        <taxon>Dikarya</taxon>
        <taxon>Ascomycota</taxon>
        <taxon>Pezizomycotina</taxon>
        <taxon>Eurotiomycetes</taxon>
        <taxon>Eurotiomycetidae</taxon>
        <taxon>Eurotiales</taxon>
        <taxon>Aspergillaceae</taxon>
        <taxon>Aspergillus</taxon>
        <taxon>Aspergillus subgen. Circumdati</taxon>
    </lineage>
</organism>
<dbReference type="InterPro" id="IPR036864">
    <property type="entry name" value="Zn2-C6_fun-type_DNA-bd_sf"/>
</dbReference>
<keyword evidence="10" id="KW-1185">Reference proteome</keyword>
<keyword evidence="5" id="KW-0539">Nucleus</keyword>
<evidence type="ECO:0000313" key="10">
    <source>
        <dbReference type="Proteomes" id="UP000248961"/>
    </source>
</evidence>
<dbReference type="Gene3D" id="4.10.240.10">
    <property type="entry name" value="Zn(2)-C6 fungal-type DNA-binding domain"/>
    <property type="match status" value="1"/>
</dbReference>
<evidence type="ECO:0000256" key="7">
    <source>
        <dbReference type="SAM" id="Phobius"/>
    </source>
</evidence>
<dbReference type="PROSITE" id="PS50048">
    <property type="entry name" value="ZN2_CY6_FUNGAL_2"/>
    <property type="match status" value="1"/>
</dbReference>
<dbReference type="Proteomes" id="UP000248961">
    <property type="component" value="Unassembled WGS sequence"/>
</dbReference>
<dbReference type="CDD" id="cd00067">
    <property type="entry name" value="GAL4"/>
    <property type="match status" value="1"/>
</dbReference>
<evidence type="ECO:0000256" key="3">
    <source>
        <dbReference type="ARBA" id="ARBA00023125"/>
    </source>
</evidence>
<dbReference type="SMART" id="SM00066">
    <property type="entry name" value="GAL4"/>
    <property type="match status" value="1"/>
</dbReference>
<dbReference type="RefSeq" id="XP_025550488.1">
    <property type="nucleotide sequence ID" value="XM_025693865.1"/>
</dbReference>
<feature type="compositionally biased region" description="Acidic residues" evidence="6">
    <location>
        <begin position="118"/>
        <end position="139"/>
    </location>
</feature>
<gene>
    <name evidence="9" type="ORF">BO97DRAFT_392371</name>
</gene>
<sequence>MQSPDPSTSYSASWRVQSSSSRPRDTCSSSAQDLNSRRRNPLACETCYKRKIKCEVEGSDTTCIQCKRRNVTCKFTTRKEKRETLKRTQYVRTLEERVRRTESLLRAAGLLDEELSLQDDYLSEDEEDRDKDVESDDELISPYFSPRGSASRRNSGPSTSEASTDLADGPPQASRENGKSHITPVSPKDGLRTVLKSSQPHAPLFVLDNREEYRYYGRSSSMSILSREGLEWIKRKTGETKLVNIIFSDSTRDNPWDYWRPDVFHDIFTSEVFKPLPPRAEVFALLRDYFRTVNRLFPLYHEATFMQLVEWQYTQQTCDDAARWASINILLSLAYEYRFSNCQKSEKDRERAWLYYKNAMSVFVELSLRRTDLLSIQALLGMALFLRGNSGTQSSLPIITAAVQACHRMGLHRNIARPRLSPTEQEQRRRVFWVAYILDQSTCIRAGSSPIQNHEDFDVDFPADNTEDAFVQSTHNSFFRQLCKITVIKSRMYSKLYSTKALQHKSPAVIFHDIRELHAELEEWKNANPFECRLKKRGTGQDFLLGFASAGLQFVYYNTMLMIHRLPVLLHFASMNHIAQGHPVPDHYGLILSEANASSEICVQAARDTLKLVNNLPWGDIAWIWSLLYYVFLAVMNIFVKILKDPQHPKAKEDLQSLTMAATFFATLIPGDGPGHYARFMTKMSANFERLARNLLERDQKVIKPNDMKSSSCQAHKNENSTGSMTTPNHASHSRHRRTHLDSQSRIDPSSATSSSSSASATNDNTHHISPNIEGLPQINSSGYVVPDKFSPDIEPDTLTISTPPLTTTYPQQPQAQSSNQSATPTPLHLAGASQQQPFDLNSVSTGFFPVSVNSDNFNFAQPGLWQIPLTADWELSPQALNGIFGLDFNHAASEQPQAQSQPVVDPDATRAMRTQPLSQFDQPNFGGQAMGPTPMDLGLPYGPNIVPQPSGTSQGQTGTLDAVEQVMQANAMWMNGSFPGPYPFPM</sequence>
<dbReference type="InterPro" id="IPR007219">
    <property type="entry name" value="XnlR_reg_dom"/>
</dbReference>
<feature type="compositionally biased region" description="Low complexity" evidence="6">
    <location>
        <begin position="9"/>
        <end position="30"/>
    </location>
</feature>
<feature type="region of interest" description="Disordered" evidence="6">
    <location>
        <begin position="1"/>
        <end position="34"/>
    </location>
</feature>
<dbReference type="OrthoDB" id="2123952at2759"/>
<reference evidence="9 10" key="1">
    <citation type="submission" date="2018-02" db="EMBL/GenBank/DDBJ databases">
        <title>The genomes of Aspergillus section Nigri reveals drivers in fungal speciation.</title>
        <authorList>
            <consortium name="DOE Joint Genome Institute"/>
            <person name="Vesth T.C."/>
            <person name="Nybo J."/>
            <person name="Theobald S."/>
            <person name="Brandl J."/>
            <person name="Frisvad J.C."/>
            <person name="Nielsen K.F."/>
            <person name="Lyhne E.K."/>
            <person name="Kogle M.E."/>
            <person name="Kuo A."/>
            <person name="Riley R."/>
            <person name="Clum A."/>
            <person name="Nolan M."/>
            <person name="Lipzen A."/>
            <person name="Salamov A."/>
            <person name="Henrissat B."/>
            <person name="Wiebenga A."/>
            <person name="De vries R.P."/>
            <person name="Grigoriev I.V."/>
            <person name="Mortensen U.H."/>
            <person name="Andersen M.R."/>
            <person name="Baker S.E."/>
        </authorList>
    </citation>
    <scope>NUCLEOTIDE SEQUENCE [LARGE SCALE GENOMIC DNA]</scope>
    <source>
        <strain evidence="9 10">CBS 101889</strain>
    </source>
</reference>
<dbReference type="Pfam" id="PF04082">
    <property type="entry name" value="Fungal_trans"/>
    <property type="match status" value="1"/>
</dbReference>
<evidence type="ECO:0000256" key="1">
    <source>
        <dbReference type="ARBA" id="ARBA00022723"/>
    </source>
</evidence>
<evidence type="ECO:0000256" key="6">
    <source>
        <dbReference type="SAM" id="MobiDB-lite"/>
    </source>
</evidence>
<dbReference type="PANTHER" id="PTHR46910:SF2">
    <property type="entry name" value="ZN(II)2CYS6 TRANSCRIPTION FACTOR (EUROFUNG)"/>
    <property type="match status" value="1"/>
</dbReference>
<protein>
    <recommendedName>
        <fullName evidence="8">Zn(2)-C6 fungal-type domain-containing protein</fullName>
    </recommendedName>
</protein>
<keyword evidence="1" id="KW-0479">Metal-binding</keyword>
<evidence type="ECO:0000256" key="2">
    <source>
        <dbReference type="ARBA" id="ARBA00023015"/>
    </source>
</evidence>
<dbReference type="Pfam" id="PF00172">
    <property type="entry name" value="Zn_clus"/>
    <property type="match status" value="1"/>
</dbReference>
<keyword evidence="7" id="KW-0812">Transmembrane</keyword>
<feature type="region of interest" description="Disordered" evidence="6">
    <location>
        <begin position="118"/>
        <end position="193"/>
    </location>
</feature>
<evidence type="ECO:0000256" key="5">
    <source>
        <dbReference type="ARBA" id="ARBA00023242"/>
    </source>
</evidence>
<feature type="transmembrane region" description="Helical" evidence="7">
    <location>
        <begin position="621"/>
        <end position="640"/>
    </location>
</feature>
<dbReference type="STRING" id="1450537.A0A395HYK9"/>
<dbReference type="VEuPathDB" id="FungiDB:BO97DRAFT_392371"/>
<dbReference type="SUPFAM" id="SSF57701">
    <property type="entry name" value="Zn2/Cys6 DNA-binding domain"/>
    <property type="match status" value="1"/>
</dbReference>
<dbReference type="GO" id="GO:0000981">
    <property type="term" value="F:DNA-binding transcription factor activity, RNA polymerase II-specific"/>
    <property type="evidence" value="ECO:0007669"/>
    <property type="project" value="InterPro"/>
</dbReference>
<dbReference type="SMART" id="SM00906">
    <property type="entry name" value="Fungal_trans"/>
    <property type="match status" value="1"/>
</dbReference>
<dbReference type="GO" id="GO:0008270">
    <property type="term" value="F:zinc ion binding"/>
    <property type="evidence" value="ECO:0007669"/>
    <property type="project" value="InterPro"/>
</dbReference>
<proteinExistence type="predicted"/>
<evidence type="ECO:0000256" key="4">
    <source>
        <dbReference type="ARBA" id="ARBA00023163"/>
    </source>
</evidence>